<keyword evidence="3" id="KW-1185">Reference proteome</keyword>
<dbReference type="OMA" id="CRTAMAD"/>
<dbReference type="RefSeq" id="XP_018014276.1">
    <property type="nucleotide sequence ID" value="XM_018158787.2"/>
</dbReference>
<feature type="compositionally biased region" description="Pro residues" evidence="2">
    <location>
        <begin position="19"/>
        <end position="28"/>
    </location>
</feature>
<dbReference type="OrthoDB" id="78858at2759"/>
<feature type="coiled-coil region" evidence="1">
    <location>
        <begin position="31"/>
        <end position="187"/>
    </location>
</feature>
<keyword evidence="1" id="KW-0175">Coiled coil</keyword>
<dbReference type="PANTHER" id="PTHR15276:SF0">
    <property type="entry name" value="COILED-COIL DOMAIN-CONTAINING PROTEIN 6"/>
    <property type="match status" value="1"/>
</dbReference>
<name>A0A8B7NM21_HYAAZ</name>
<feature type="region of interest" description="Disordered" evidence="2">
    <location>
        <begin position="441"/>
        <end position="493"/>
    </location>
</feature>
<dbReference type="PANTHER" id="PTHR15276">
    <property type="entry name" value="H4 D10S170 PROTEIN-RELATED"/>
    <property type="match status" value="1"/>
</dbReference>
<feature type="compositionally biased region" description="Low complexity" evidence="2">
    <location>
        <begin position="441"/>
        <end position="456"/>
    </location>
</feature>
<dbReference type="Pfam" id="PF09755">
    <property type="entry name" value="DUF2046"/>
    <property type="match status" value="1"/>
</dbReference>
<feature type="compositionally biased region" description="Basic and acidic residues" evidence="2">
    <location>
        <begin position="257"/>
        <end position="278"/>
    </location>
</feature>
<feature type="compositionally biased region" description="Low complexity" evidence="2">
    <location>
        <begin position="401"/>
        <end position="410"/>
    </location>
</feature>
<sequence length="493" mass="55080">MADSASESDSSSVADGPTMQPPSMPPSPITREQWQKRIDSLQQQNRVLKTELETFKLRVKSLQEENRALRQASVNIQARAEQEEEYISNTLLKKIQTLKKEKESLALNYEQEEECLTNDLSRKLVQLRNEKVELEQTLEQEQEALVNKLMRKIEKLETETQSKQNDLETLRREKIELENTLEQEQEALVNKLWKRMDKLEAEKRLLQGKLEQPISNPPSPADFAGGDGDAANNISSHIQHLRNEVTRMRHQLTTTQDQHERSSKQLAQEERITREENKRLQRRLQEEVERREALCRHLSESESSLDLEEETRVLDSVPPPPHARHRVSPTPGRPLSPGSGSTSSNWMYLYNSPMCSRCPNCNAALPPALSSSPSGHSHFVRQSSRGAERFVKPSPPPPSSPLSSLLLQQSGGYGGMPPLASGSARAPVEVPLNSMSINNASLGLSSAGGSNGASLSTRLNTAATTKQQRPPTPETMSLDHPAAPPSPMDISRN</sequence>
<feature type="region of interest" description="Disordered" evidence="2">
    <location>
        <begin position="208"/>
        <end position="233"/>
    </location>
</feature>
<evidence type="ECO:0000256" key="1">
    <source>
        <dbReference type="SAM" id="Coils"/>
    </source>
</evidence>
<dbReference type="InterPro" id="IPR019152">
    <property type="entry name" value="DUF2046"/>
</dbReference>
<feature type="compositionally biased region" description="Low complexity" evidence="2">
    <location>
        <begin position="1"/>
        <end position="18"/>
    </location>
</feature>
<feature type="region of interest" description="Disordered" evidence="2">
    <location>
        <begin position="368"/>
        <end position="424"/>
    </location>
</feature>
<feature type="region of interest" description="Disordered" evidence="2">
    <location>
        <begin position="300"/>
        <end position="341"/>
    </location>
</feature>
<reference evidence="4" key="1">
    <citation type="submission" date="2025-08" db="UniProtKB">
        <authorList>
            <consortium name="RefSeq"/>
        </authorList>
    </citation>
    <scope>IDENTIFICATION</scope>
    <source>
        <tissue evidence="4">Whole organism</tissue>
    </source>
</reference>
<accession>A0A8B7NM21</accession>
<dbReference type="GeneID" id="108671283"/>
<evidence type="ECO:0000313" key="4">
    <source>
        <dbReference type="RefSeq" id="XP_018014276.1"/>
    </source>
</evidence>
<dbReference type="AlphaFoldDB" id="A0A8B7NM21"/>
<proteinExistence type="predicted"/>
<protein>
    <submittedName>
        <fullName evidence="4">Coiled-coil domain-containing protein 6</fullName>
    </submittedName>
</protein>
<gene>
    <name evidence="4" type="primary">LOC108671283</name>
</gene>
<feature type="compositionally biased region" description="Polar residues" evidence="2">
    <location>
        <begin position="457"/>
        <end position="469"/>
    </location>
</feature>
<dbReference type="KEGG" id="hazt:108671283"/>
<organism evidence="3 4">
    <name type="scientific">Hyalella azteca</name>
    <name type="common">Amphipod</name>
    <dbReference type="NCBI Taxonomy" id="294128"/>
    <lineage>
        <taxon>Eukaryota</taxon>
        <taxon>Metazoa</taxon>
        <taxon>Ecdysozoa</taxon>
        <taxon>Arthropoda</taxon>
        <taxon>Crustacea</taxon>
        <taxon>Multicrustacea</taxon>
        <taxon>Malacostraca</taxon>
        <taxon>Eumalacostraca</taxon>
        <taxon>Peracarida</taxon>
        <taxon>Amphipoda</taxon>
        <taxon>Senticaudata</taxon>
        <taxon>Talitrida</taxon>
        <taxon>Talitroidea</taxon>
        <taxon>Hyalellidae</taxon>
        <taxon>Hyalella</taxon>
    </lineage>
</organism>
<feature type="region of interest" description="Disordered" evidence="2">
    <location>
        <begin position="1"/>
        <end position="31"/>
    </location>
</feature>
<evidence type="ECO:0000256" key="2">
    <source>
        <dbReference type="SAM" id="MobiDB-lite"/>
    </source>
</evidence>
<evidence type="ECO:0000313" key="3">
    <source>
        <dbReference type="Proteomes" id="UP000694843"/>
    </source>
</evidence>
<dbReference type="Proteomes" id="UP000694843">
    <property type="component" value="Unplaced"/>
</dbReference>
<feature type="region of interest" description="Disordered" evidence="2">
    <location>
        <begin position="251"/>
        <end position="278"/>
    </location>
</feature>